<reference evidence="1" key="1">
    <citation type="submission" date="2018-06" db="EMBL/GenBank/DDBJ databases">
        <authorList>
            <person name="Zhirakovskaya E."/>
        </authorList>
    </citation>
    <scope>NUCLEOTIDE SEQUENCE</scope>
</reference>
<dbReference type="Pfam" id="PF06698">
    <property type="entry name" value="DUF1192"/>
    <property type="match status" value="1"/>
</dbReference>
<organism evidence="1">
    <name type="scientific">hydrothermal vent metagenome</name>
    <dbReference type="NCBI Taxonomy" id="652676"/>
    <lineage>
        <taxon>unclassified sequences</taxon>
        <taxon>metagenomes</taxon>
        <taxon>ecological metagenomes</taxon>
    </lineage>
</organism>
<name>A0A3B0R954_9ZZZZ</name>
<evidence type="ECO:0000313" key="1">
    <source>
        <dbReference type="EMBL" id="VAV89750.1"/>
    </source>
</evidence>
<evidence type="ECO:0008006" key="2">
    <source>
        <dbReference type="Google" id="ProtNLM"/>
    </source>
</evidence>
<dbReference type="InterPro" id="IPR009579">
    <property type="entry name" value="DUF1192"/>
</dbReference>
<dbReference type="AlphaFoldDB" id="A0A3B0R954"/>
<accession>A0A3B0R954</accession>
<proteinExistence type="predicted"/>
<dbReference type="EMBL" id="UOEF01000083">
    <property type="protein sequence ID" value="VAV89750.1"/>
    <property type="molecule type" value="Genomic_DNA"/>
</dbReference>
<sequence>MDDDENLPRSKNDPLSALVKQDLDPFSVDELEERIALLKSEISRCEAKKSFAISHRASAENLFKK</sequence>
<gene>
    <name evidence="1" type="ORF">MNBD_ALPHA04-1085</name>
</gene>
<protein>
    <recommendedName>
        <fullName evidence="2">DUF1192 domain-containing protein</fullName>
    </recommendedName>
</protein>